<evidence type="ECO:0000256" key="1">
    <source>
        <dbReference type="SAM" id="SignalP"/>
    </source>
</evidence>
<proteinExistence type="predicted"/>
<name>A0ABX6K3I3_SALCS</name>
<dbReference type="Proteomes" id="UP000501408">
    <property type="component" value="Chromosome 1"/>
</dbReference>
<dbReference type="EMBL" id="CP050266">
    <property type="protein sequence ID" value="QIR06116.1"/>
    <property type="molecule type" value="Genomic_DNA"/>
</dbReference>
<keyword evidence="3" id="KW-1185">Reference proteome</keyword>
<protein>
    <submittedName>
        <fullName evidence="2">DUF2987 domain-containing protein</fullName>
    </submittedName>
</protein>
<sequence length="218" mass="24100">MKKLTSALALAACMSLPAHADTMRFSYSKLFTQLKHNVEEGHPDIDVAYFMVSPDTGEVCPISRAWMRKKEHFEAFDIPPSQALPLPLDNQLRKVNPDVFVETPVGMTCDISFQVLVNTPVDQQLTGEQIQGWLPQMDAMMENLGGMFASWFMPKTQGVVVHFGPDVSGNVVSTTGQSYVIENRRVIIDASALQPESRLTLPATPIKISPWLPKAPSS</sequence>
<reference evidence="2 3" key="1">
    <citation type="submission" date="2020-03" db="EMBL/GenBank/DDBJ databases">
        <title>Genome mining reveals the biosynthetic pathways of PHA and ectoines of the halophilic strain Salinivibrio costicola M318 isolated from fermented shrimp paste.</title>
        <authorList>
            <person name="Doan T.V."/>
            <person name="Tran L.T."/>
            <person name="Trieu T.A."/>
            <person name="Nguyen Q.V."/>
            <person name="Quach T.N."/>
            <person name="Phi T.Q."/>
            <person name="Kumar S."/>
        </authorList>
    </citation>
    <scope>NUCLEOTIDE SEQUENCE [LARGE SCALE GENOMIC DNA]</scope>
    <source>
        <strain evidence="2 3">M318</strain>
    </source>
</reference>
<dbReference type="InterPro" id="IPR021370">
    <property type="entry name" value="DUF2987"/>
</dbReference>
<evidence type="ECO:0000313" key="3">
    <source>
        <dbReference type="Proteomes" id="UP000501408"/>
    </source>
</evidence>
<accession>A0ABX6K3I3</accession>
<evidence type="ECO:0000313" key="2">
    <source>
        <dbReference type="EMBL" id="QIR06116.1"/>
    </source>
</evidence>
<dbReference type="RefSeq" id="WP_167314383.1">
    <property type="nucleotide sequence ID" value="NZ_CP050266.1"/>
</dbReference>
<feature type="signal peptide" evidence="1">
    <location>
        <begin position="1"/>
        <end position="20"/>
    </location>
</feature>
<dbReference type="Pfam" id="PF11205">
    <property type="entry name" value="DUF2987"/>
    <property type="match status" value="1"/>
</dbReference>
<keyword evidence="1" id="KW-0732">Signal</keyword>
<feature type="chain" id="PRO_5047112753" evidence="1">
    <location>
        <begin position="21"/>
        <end position="218"/>
    </location>
</feature>
<gene>
    <name evidence="2" type="ORF">HBA18_06865</name>
</gene>
<organism evidence="2 3">
    <name type="scientific">Salinivibrio costicola</name>
    <name type="common">Vibrio costicola</name>
    <dbReference type="NCBI Taxonomy" id="51367"/>
    <lineage>
        <taxon>Bacteria</taxon>
        <taxon>Pseudomonadati</taxon>
        <taxon>Pseudomonadota</taxon>
        <taxon>Gammaproteobacteria</taxon>
        <taxon>Vibrionales</taxon>
        <taxon>Vibrionaceae</taxon>
        <taxon>Salinivibrio</taxon>
    </lineage>
</organism>